<accession>A0A3P6D4S4</accession>
<sequence>MGSKPTKKASQRLLHFQWRAEQSARAKDYTLHKALEVKKLWLRKIREIRSI</sequence>
<organism evidence="2">
    <name type="scientific">Brassica campestris</name>
    <name type="common">Field mustard</name>
    <dbReference type="NCBI Taxonomy" id="3711"/>
    <lineage>
        <taxon>Eukaryota</taxon>
        <taxon>Viridiplantae</taxon>
        <taxon>Streptophyta</taxon>
        <taxon>Embryophyta</taxon>
        <taxon>Tracheophyta</taxon>
        <taxon>Spermatophyta</taxon>
        <taxon>Magnoliopsida</taxon>
        <taxon>eudicotyledons</taxon>
        <taxon>Gunneridae</taxon>
        <taxon>Pentapetalae</taxon>
        <taxon>rosids</taxon>
        <taxon>malvids</taxon>
        <taxon>Brassicales</taxon>
        <taxon>Brassicaceae</taxon>
        <taxon>Brassiceae</taxon>
        <taxon>Brassica</taxon>
    </lineage>
</organism>
<dbReference type="Gramene" id="A10p10700.2_BraZ1">
    <property type="protein sequence ID" value="A10p10700.2_BraZ1.CDS"/>
    <property type="gene ID" value="A10g10700.2_BraZ1"/>
</dbReference>
<dbReference type="EMBL" id="LR031577">
    <property type="protein sequence ID" value="VDD17405.1"/>
    <property type="molecule type" value="Genomic_DNA"/>
</dbReference>
<name>A0A3P6D4S4_BRACM</name>
<protein>
    <submittedName>
        <fullName evidence="1">Uncharacterized protein</fullName>
    </submittedName>
</protein>
<reference evidence="2" key="1">
    <citation type="submission" date="2018-11" db="EMBL/GenBank/DDBJ databases">
        <authorList>
            <consortium name="Genoscope - CEA"/>
            <person name="William W."/>
        </authorList>
    </citation>
    <scope>NUCLEOTIDE SEQUENCE</scope>
</reference>
<gene>
    <name evidence="2" type="ORF">BRAA10T43118Z</name>
    <name evidence="1" type="ORF">BRAPAZ1V2_A10P10700.2</name>
</gene>
<dbReference type="AlphaFoldDB" id="A0A3P6D4S4"/>
<dbReference type="Proteomes" id="UP000694005">
    <property type="component" value="Chromosome A10"/>
</dbReference>
<evidence type="ECO:0000313" key="2">
    <source>
        <dbReference type="EMBL" id="VDD17405.1"/>
    </source>
</evidence>
<evidence type="ECO:0000313" key="1">
    <source>
        <dbReference type="EMBL" id="CAG7909824.1"/>
    </source>
</evidence>
<proteinExistence type="predicted"/>
<dbReference type="EMBL" id="LS974626">
    <property type="protein sequence ID" value="CAG7909824.1"/>
    <property type="molecule type" value="Genomic_DNA"/>
</dbReference>